<evidence type="ECO:0000256" key="3">
    <source>
        <dbReference type="ARBA" id="ARBA00009085"/>
    </source>
</evidence>
<name>A0AAW2VX55_9LAMI</name>
<dbReference type="PROSITE" id="PS51375">
    <property type="entry name" value="PPR"/>
    <property type="match status" value="5"/>
</dbReference>
<evidence type="ECO:0000259" key="12">
    <source>
        <dbReference type="Pfam" id="PF14533"/>
    </source>
</evidence>
<dbReference type="Pfam" id="PF12436">
    <property type="entry name" value="USP7_ICP0_bdg"/>
    <property type="match status" value="1"/>
</dbReference>
<evidence type="ECO:0000256" key="5">
    <source>
        <dbReference type="ARBA" id="ARBA00022670"/>
    </source>
</evidence>
<keyword evidence="7" id="KW-0833">Ubl conjugation pathway</keyword>
<dbReference type="InterPro" id="IPR024729">
    <property type="entry name" value="USP7_ICP0-binding_dom"/>
</dbReference>
<evidence type="ECO:0000256" key="8">
    <source>
        <dbReference type="ARBA" id="ARBA00022801"/>
    </source>
</evidence>
<feature type="domain" description="Ubiquitin carboxyl-terminal hydrolase 7 ICP0-binding" evidence="11">
    <location>
        <begin position="17"/>
        <end position="89"/>
    </location>
</feature>
<dbReference type="NCBIfam" id="TIGR00756">
    <property type="entry name" value="PPR"/>
    <property type="match status" value="5"/>
</dbReference>
<dbReference type="Pfam" id="PF14533">
    <property type="entry name" value="USP7_C2"/>
    <property type="match status" value="1"/>
</dbReference>
<feature type="repeat" description="PPR" evidence="10">
    <location>
        <begin position="239"/>
        <end position="273"/>
    </location>
</feature>
<evidence type="ECO:0000256" key="4">
    <source>
        <dbReference type="ARBA" id="ARBA00012759"/>
    </source>
</evidence>
<dbReference type="PANTHER" id="PTHR47936:SF1">
    <property type="entry name" value="PENTATRICOPEPTIDE REPEAT-CONTAINING PROTEIN GUN1, CHLOROPLASTIC"/>
    <property type="match status" value="1"/>
</dbReference>
<protein>
    <recommendedName>
        <fullName evidence="4">ubiquitinyl hydrolase 1</fullName>
        <ecNumber evidence="4">3.4.19.12</ecNumber>
    </recommendedName>
</protein>
<reference evidence="13" key="1">
    <citation type="submission" date="2020-06" db="EMBL/GenBank/DDBJ databases">
        <authorList>
            <person name="Li T."/>
            <person name="Hu X."/>
            <person name="Zhang T."/>
            <person name="Song X."/>
            <person name="Zhang H."/>
            <person name="Dai N."/>
            <person name="Sheng W."/>
            <person name="Hou X."/>
            <person name="Wei L."/>
        </authorList>
    </citation>
    <scope>NUCLEOTIDE SEQUENCE</scope>
    <source>
        <strain evidence="13">KEN1</strain>
        <tissue evidence="13">Leaf</tissue>
    </source>
</reference>
<organism evidence="13">
    <name type="scientific">Sesamum latifolium</name>
    <dbReference type="NCBI Taxonomy" id="2727402"/>
    <lineage>
        <taxon>Eukaryota</taxon>
        <taxon>Viridiplantae</taxon>
        <taxon>Streptophyta</taxon>
        <taxon>Embryophyta</taxon>
        <taxon>Tracheophyta</taxon>
        <taxon>Spermatophyta</taxon>
        <taxon>Magnoliopsida</taxon>
        <taxon>eudicotyledons</taxon>
        <taxon>Gunneridae</taxon>
        <taxon>Pentapetalae</taxon>
        <taxon>asterids</taxon>
        <taxon>lamiids</taxon>
        <taxon>Lamiales</taxon>
        <taxon>Pedaliaceae</taxon>
        <taxon>Sesamum</taxon>
    </lineage>
</organism>
<evidence type="ECO:0000259" key="11">
    <source>
        <dbReference type="Pfam" id="PF12436"/>
    </source>
</evidence>
<dbReference type="PANTHER" id="PTHR47936">
    <property type="entry name" value="PPR_LONG DOMAIN-CONTAINING PROTEIN"/>
    <property type="match status" value="1"/>
</dbReference>
<comment type="catalytic activity">
    <reaction evidence="1">
        <text>Thiol-dependent hydrolysis of ester, thioester, amide, peptide and isopeptide bonds formed by the C-terminal Gly of ubiquitin (a 76-residue protein attached to proteins as an intracellular targeting signal).</text>
        <dbReference type="EC" id="3.4.19.12"/>
    </reaction>
</comment>
<dbReference type="InterPro" id="IPR011990">
    <property type="entry name" value="TPR-like_helical_dom_sf"/>
</dbReference>
<dbReference type="Pfam" id="PF13041">
    <property type="entry name" value="PPR_2"/>
    <property type="match status" value="2"/>
</dbReference>
<keyword evidence="6" id="KW-0677">Repeat</keyword>
<evidence type="ECO:0000256" key="7">
    <source>
        <dbReference type="ARBA" id="ARBA00022786"/>
    </source>
</evidence>
<feature type="repeat" description="PPR" evidence="10">
    <location>
        <begin position="344"/>
        <end position="374"/>
    </location>
</feature>
<dbReference type="GO" id="GO:0004843">
    <property type="term" value="F:cysteine-type deubiquitinase activity"/>
    <property type="evidence" value="ECO:0007669"/>
    <property type="project" value="UniProtKB-EC"/>
</dbReference>
<dbReference type="AlphaFoldDB" id="A0AAW2VX55"/>
<accession>A0AAW2VX55</accession>
<dbReference type="GO" id="GO:0006508">
    <property type="term" value="P:proteolysis"/>
    <property type="evidence" value="ECO:0007669"/>
    <property type="project" value="UniProtKB-KW"/>
</dbReference>
<dbReference type="Gene3D" id="3.10.20.90">
    <property type="entry name" value="Phosphatidylinositol 3-kinase Catalytic Subunit, Chain A, domain 1"/>
    <property type="match status" value="1"/>
</dbReference>
<dbReference type="EMBL" id="JACGWN010000009">
    <property type="protein sequence ID" value="KAL0433505.1"/>
    <property type="molecule type" value="Genomic_DNA"/>
</dbReference>
<feature type="repeat" description="PPR" evidence="10">
    <location>
        <begin position="396"/>
        <end position="430"/>
    </location>
</feature>
<feature type="repeat" description="PPR" evidence="10">
    <location>
        <begin position="274"/>
        <end position="308"/>
    </location>
</feature>
<evidence type="ECO:0000256" key="9">
    <source>
        <dbReference type="ARBA" id="ARBA00022807"/>
    </source>
</evidence>
<feature type="domain" description="Ubiquitin carboxyl-terminal hydrolase C-terminal" evidence="12">
    <location>
        <begin position="99"/>
        <end position="174"/>
    </location>
</feature>
<dbReference type="Pfam" id="PF12854">
    <property type="entry name" value="PPR_1"/>
    <property type="match status" value="1"/>
</dbReference>
<evidence type="ECO:0000256" key="2">
    <source>
        <dbReference type="ARBA" id="ARBA00007626"/>
    </source>
</evidence>
<reference evidence="13" key="2">
    <citation type="journal article" date="2024" name="Plant">
        <title>Genomic evolution and insights into agronomic trait innovations of Sesamum species.</title>
        <authorList>
            <person name="Miao H."/>
            <person name="Wang L."/>
            <person name="Qu L."/>
            <person name="Liu H."/>
            <person name="Sun Y."/>
            <person name="Le M."/>
            <person name="Wang Q."/>
            <person name="Wei S."/>
            <person name="Zheng Y."/>
            <person name="Lin W."/>
            <person name="Duan Y."/>
            <person name="Cao H."/>
            <person name="Xiong S."/>
            <person name="Wang X."/>
            <person name="Wei L."/>
            <person name="Li C."/>
            <person name="Ma Q."/>
            <person name="Ju M."/>
            <person name="Zhao R."/>
            <person name="Li G."/>
            <person name="Mu C."/>
            <person name="Tian Q."/>
            <person name="Mei H."/>
            <person name="Zhang T."/>
            <person name="Gao T."/>
            <person name="Zhang H."/>
        </authorList>
    </citation>
    <scope>NUCLEOTIDE SEQUENCE</scope>
    <source>
        <strain evidence="13">KEN1</strain>
    </source>
</reference>
<keyword evidence="9" id="KW-0788">Thiol protease</keyword>
<evidence type="ECO:0000256" key="10">
    <source>
        <dbReference type="PROSITE-ProRule" id="PRU00708"/>
    </source>
</evidence>
<sequence length="434" mass="49590">MLENNIKLVLVECYLEAIHFRSLERPTEDEFCLQLSKLDSYDDVVERVANQLGVDDPSKLRLTSHNVYSQRPKAHPIRYRGVESLLEMLLHYDQLSDILYFEVLDIPLPELQKLRILKLAFSHAAKTELETYSIRLPKESTVGDVLEHLKEKVKLYHPSAELRLLEVFSHKIYKWRFAFVSHSQAKYLEDSDTLFDYFQGSGICVSWERYLGLEHVNNTPRRPPGANQNGSSGCPGTGRNFTYEILINGLCKAQKHSLAIELLPGMLKNKCEANVRMYNMIIDALCKEGKMIEAARVFEEMIGQRISGDVVAYCSLINGFCRLGKCTEAVRYSDQMVCEGISLDECTYNSLIHGFCQFNLLEVAIKVFNHMKHKADCLADAEDLFKSMGDKRIKHDVVIYNTLIYGYCKGRLTDNAIALFSQMLEKGLKPMNAT</sequence>
<gene>
    <name evidence="13" type="ORF">Slati_2684800</name>
</gene>
<dbReference type="Gene3D" id="1.25.40.10">
    <property type="entry name" value="Tetratricopeptide repeat domain"/>
    <property type="match status" value="3"/>
</dbReference>
<keyword evidence="8 13" id="KW-0378">Hydrolase</keyword>
<evidence type="ECO:0000313" key="13">
    <source>
        <dbReference type="EMBL" id="KAL0433505.1"/>
    </source>
</evidence>
<dbReference type="Pfam" id="PF01535">
    <property type="entry name" value="PPR"/>
    <property type="match status" value="1"/>
</dbReference>
<dbReference type="EC" id="3.4.19.12" evidence="4"/>
<comment type="similarity">
    <text evidence="3">Belongs to the peptidase C19 family.</text>
</comment>
<dbReference type="InterPro" id="IPR002885">
    <property type="entry name" value="PPR_rpt"/>
</dbReference>
<comment type="caution">
    <text evidence="13">The sequence shown here is derived from an EMBL/GenBank/DDBJ whole genome shotgun (WGS) entry which is preliminary data.</text>
</comment>
<evidence type="ECO:0000256" key="1">
    <source>
        <dbReference type="ARBA" id="ARBA00000707"/>
    </source>
</evidence>
<feature type="repeat" description="PPR" evidence="10">
    <location>
        <begin position="309"/>
        <end position="343"/>
    </location>
</feature>
<dbReference type="InterPro" id="IPR029346">
    <property type="entry name" value="USP_C"/>
</dbReference>
<comment type="similarity">
    <text evidence="2">Belongs to the PPR family. P subfamily.</text>
</comment>
<keyword evidence="5" id="KW-0645">Protease</keyword>
<evidence type="ECO:0000256" key="6">
    <source>
        <dbReference type="ARBA" id="ARBA00022737"/>
    </source>
</evidence>
<proteinExistence type="inferred from homology"/>